<name>A0ACB9CDD9_9ASTR</name>
<evidence type="ECO:0000313" key="1">
    <source>
        <dbReference type="EMBL" id="KAI3732268.1"/>
    </source>
</evidence>
<organism evidence="1 2">
    <name type="scientific">Smallanthus sonchifolius</name>
    <dbReference type="NCBI Taxonomy" id="185202"/>
    <lineage>
        <taxon>Eukaryota</taxon>
        <taxon>Viridiplantae</taxon>
        <taxon>Streptophyta</taxon>
        <taxon>Embryophyta</taxon>
        <taxon>Tracheophyta</taxon>
        <taxon>Spermatophyta</taxon>
        <taxon>Magnoliopsida</taxon>
        <taxon>eudicotyledons</taxon>
        <taxon>Gunneridae</taxon>
        <taxon>Pentapetalae</taxon>
        <taxon>asterids</taxon>
        <taxon>campanulids</taxon>
        <taxon>Asterales</taxon>
        <taxon>Asteraceae</taxon>
        <taxon>Asteroideae</taxon>
        <taxon>Heliantheae alliance</taxon>
        <taxon>Millerieae</taxon>
        <taxon>Smallanthus</taxon>
    </lineage>
</organism>
<gene>
    <name evidence="1" type="ORF">L1987_63472</name>
</gene>
<dbReference type="Proteomes" id="UP001056120">
    <property type="component" value="Linkage Group LG21"/>
</dbReference>
<protein>
    <submittedName>
        <fullName evidence="1">Uncharacterized protein</fullName>
    </submittedName>
</protein>
<proteinExistence type="predicted"/>
<sequence length="74" mass="8140">MIGRATAVGSVLLLLIDRDIALILLDYRLLMDQACTSKTSGRSSLSGHKNGAERTKKRPPVYSHLTSQNSLRED</sequence>
<dbReference type="EMBL" id="CM042038">
    <property type="protein sequence ID" value="KAI3732268.1"/>
    <property type="molecule type" value="Genomic_DNA"/>
</dbReference>
<keyword evidence="2" id="KW-1185">Reference proteome</keyword>
<reference evidence="1 2" key="2">
    <citation type="journal article" date="2022" name="Mol. Ecol. Resour.">
        <title>The genomes of chicory, endive, great burdock and yacon provide insights into Asteraceae paleo-polyploidization history and plant inulin production.</title>
        <authorList>
            <person name="Fan W."/>
            <person name="Wang S."/>
            <person name="Wang H."/>
            <person name="Wang A."/>
            <person name="Jiang F."/>
            <person name="Liu H."/>
            <person name="Zhao H."/>
            <person name="Xu D."/>
            <person name="Zhang Y."/>
        </authorList>
    </citation>
    <scope>NUCLEOTIDE SEQUENCE [LARGE SCALE GENOMIC DNA]</scope>
    <source>
        <strain evidence="2">cv. Yunnan</strain>
        <tissue evidence="1">Leaves</tissue>
    </source>
</reference>
<reference evidence="2" key="1">
    <citation type="journal article" date="2022" name="Mol. Ecol. Resour.">
        <title>The genomes of chicory, endive, great burdock and yacon provide insights into Asteraceae palaeo-polyploidization history and plant inulin production.</title>
        <authorList>
            <person name="Fan W."/>
            <person name="Wang S."/>
            <person name="Wang H."/>
            <person name="Wang A."/>
            <person name="Jiang F."/>
            <person name="Liu H."/>
            <person name="Zhao H."/>
            <person name="Xu D."/>
            <person name="Zhang Y."/>
        </authorList>
    </citation>
    <scope>NUCLEOTIDE SEQUENCE [LARGE SCALE GENOMIC DNA]</scope>
    <source>
        <strain evidence="2">cv. Yunnan</strain>
    </source>
</reference>
<accession>A0ACB9CDD9</accession>
<comment type="caution">
    <text evidence="1">The sequence shown here is derived from an EMBL/GenBank/DDBJ whole genome shotgun (WGS) entry which is preliminary data.</text>
</comment>
<evidence type="ECO:0000313" key="2">
    <source>
        <dbReference type="Proteomes" id="UP001056120"/>
    </source>
</evidence>